<name>A0A0F9MAV4_9ZZZZ</name>
<sequence>DGINTRPLDALKSVADRGFQSVIDIPYEFPGDSVDALIKLRQAYGIDPPTWDKNFETLFEREGIPVKICSALFHQEYRINAYFNRACEAVEQCFEKLSH</sequence>
<comment type="caution">
    <text evidence="1">The sequence shown here is derived from an EMBL/GenBank/DDBJ whole genome shotgun (WGS) entry which is preliminary data.</text>
</comment>
<evidence type="ECO:0000313" key="1">
    <source>
        <dbReference type="EMBL" id="KKM96491.1"/>
    </source>
</evidence>
<accession>A0A0F9MAV4</accession>
<dbReference type="EMBL" id="LAZR01005874">
    <property type="protein sequence ID" value="KKM96491.1"/>
    <property type="molecule type" value="Genomic_DNA"/>
</dbReference>
<proteinExistence type="predicted"/>
<gene>
    <name evidence="1" type="ORF">LCGC14_1177630</name>
</gene>
<organism evidence="1">
    <name type="scientific">marine sediment metagenome</name>
    <dbReference type="NCBI Taxonomy" id="412755"/>
    <lineage>
        <taxon>unclassified sequences</taxon>
        <taxon>metagenomes</taxon>
        <taxon>ecological metagenomes</taxon>
    </lineage>
</organism>
<dbReference type="AlphaFoldDB" id="A0A0F9MAV4"/>
<reference evidence="1" key="1">
    <citation type="journal article" date="2015" name="Nature">
        <title>Complex archaea that bridge the gap between prokaryotes and eukaryotes.</title>
        <authorList>
            <person name="Spang A."/>
            <person name="Saw J.H."/>
            <person name="Jorgensen S.L."/>
            <person name="Zaremba-Niedzwiedzka K."/>
            <person name="Martijn J."/>
            <person name="Lind A.E."/>
            <person name="van Eijk R."/>
            <person name="Schleper C."/>
            <person name="Guy L."/>
            <person name="Ettema T.J."/>
        </authorList>
    </citation>
    <scope>NUCLEOTIDE SEQUENCE</scope>
</reference>
<protein>
    <submittedName>
        <fullName evidence="1">Uncharacterized protein</fullName>
    </submittedName>
</protein>
<feature type="non-terminal residue" evidence="1">
    <location>
        <position position="1"/>
    </location>
</feature>